<sequence length="419" mass="45797">MERARTKPPHPASVAQTKAAPAKKERPPHLATVAQTKAAPAKKERPPHPATAAQTKATPAKKEKPPHPATVAQTKAVPAKKEKPPHPATVAQTKAVPAKKEKPPHPATVAQPRPAMRGVAVRPPHPSTAGAATVTARRSGAGAVQRSERSEVASFIAVDSLAAYCEWAKEHAIELRGKGGRRLWKEYGDRIKDKVGRDRAFNKEVALLRRLDGRGKGTRWDEVASVDDLLDKLEKLYKGEPRLSTLIITGHANESAHNLGQGNLNISEDLDLGRDDADIYEALQLHRSEITTYGLSLGHWPGVFERLRPIACPEGRHNRFYVFLLGCNSGGPPPSTQGGNFLLNKIADVLFVNVFRRRIGVGVFGASLETVSVDTERILRHIDQIKDAGKPWFNFKKWEAADAYEDGEPGLYGVFRDPS</sequence>
<feature type="region of interest" description="Disordered" evidence="1">
    <location>
        <begin position="1"/>
        <end position="111"/>
    </location>
</feature>
<dbReference type="AlphaFoldDB" id="A0A4P2QGP8"/>
<organism evidence="2 3">
    <name type="scientific">Sorangium cellulosum</name>
    <name type="common">Polyangium cellulosum</name>
    <dbReference type="NCBI Taxonomy" id="56"/>
    <lineage>
        <taxon>Bacteria</taxon>
        <taxon>Pseudomonadati</taxon>
        <taxon>Myxococcota</taxon>
        <taxon>Polyangia</taxon>
        <taxon>Polyangiales</taxon>
        <taxon>Polyangiaceae</taxon>
        <taxon>Sorangium</taxon>
    </lineage>
</organism>
<name>A0A4P2QGP8_SORCE</name>
<reference evidence="2 3" key="1">
    <citation type="submission" date="2015-09" db="EMBL/GenBank/DDBJ databases">
        <title>Sorangium comparison.</title>
        <authorList>
            <person name="Zaburannyi N."/>
            <person name="Bunk B."/>
            <person name="Overmann J."/>
            <person name="Mueller R."/>
        </authorList>
    </citation>
    <scope>NUCLEOTIDE SEQUENCE [LARGE SCALE GENOMIC DNA]</scope>
    <source>
        <strain evidence="2 3">So ce836</strain>
    </source>
</reference>
<protein>
    <submittedName>
        <fullName evidence="2">Uncharacterized protein</fullName>
    </submittedName>
</protein>
<dbReference type="RefSeq" id="WP_129573341.1">
    <property type="nucleotide sequence ID" value="NZ_CP012672.1"/>
</dbReference>
<evidence type="ECO:0000313" key="3">
    <source>
        <dbReference type="Proteomes" id="UP000295497"/>
    </source>
</evidence>
<accession>A0A4P2QGP8</accession>
<gene>
    <name evidence="2" type="ORF">SOCE836_012040</name>
</gene>
<proteinExistence type="predicted"/>
<evidence type="ECO:0000313" key="2">
    <source>
        <dbReference type="EMBL" id="AUX29117.1"/>
    </source>
</evidence>
<evidence type="ECO:0000256" key="1">
    <source>
        <dbReference type="SAM" id="MobiDB-lite"/>
    </source>
</evidence>
<dbReference type="Proteomes" id="UP000295497">
    <property type="component" value="Chromosome"/>
</dbReference>
<dbReference type="EMBL" id="CP012672">
    <property type="protein sequence ID" value="AUX29117.1"/>
    <property type="molecule type" value="Genomic_DNA"/>
</dbReference>